<evidence type="ECO:0000256" key="1">
    <source>
        <dbReference type="SAM" id="MobiDB-lite"/>
    </source>
</evidence>
<dbReference type="Proteomes" id="UP001155128">
    <property type="component" value="Unassembled WGS sequence"/>
</dbReference>
<dbReference type="Pfam" id="PF13645">
    <property type="entry name" value="YkuD_2"/>
    <property type="match status" value="1"/>
</dbReference>
<evidence type="ECO:0000313" key="2">
    <source>
        <dbReference type="EMBL" id="MCM8558303.1"/>
    </source>
</evidence>
<dbReference type="InterPro" id="IPR032676">
    <property type="entry name" value="YkuD_2"/>
</dbReference>
<name>A0A9X2EHU6_9SPHN</name>
<dbReference type="EMBL" id="JAMSHT010000001">
    <property type="protein sequence ID" value="MCM8558303.1"/>
    <property type="molecule type" value="Genomic_DNA"/>
</dbReference>
<protein>
    <submittedName>
        <fullName evidence="2">Murein L,D-transpeptidase catalytic domain family protein</fullName>
    </submittedName>
</protein>
<comment type="caution">
    <text evidence="2">The sequence shown here is derived from an EMBL/GenBank/DDBJ whole genome shotgun (WGS) entry which is preliminary data.</text>
</comment>
<dbReference type="PANTHER" id="PTHR38477:SF1">
    <property type="entry name" value="MUREIN L,D-TRANSPEPTIDASE CATALYTIC DOMAIN FAMILY PROTEIN"/>
    <property type="match status" value="1"/>
</dbReference>
<accession>A0A9X2EHU6</accession>
<reference evidence="2" key="1">
    <citation type="submission" date="2022-06" db="EMBL/GenBank/DDBJ databases">
        <title>Sphingomicrobium sedimins sp. nov., a marine bacterium isolated from tidal flat.</title>
        <authorList>
            <person name="Kim C.-H."/>
            <person name="Yoo Y."/>
            <person name="Kim J.-J."/>
        </authorList>
    </citation>
    <scope>NUCLEOTIDE SEQUENCE</scope>
    <source>
        <strain evidence="2">GRR-S6-50</strain>
    </source>
</reference>
<feature type="region of interest" description="Disordered" evidence="1">
    <location>
        <begin position="15"/>
        <end position="35"/>
    </location>
</feature>
<dbReference type="RefSeq" id="WP_252115097.1">
    <property type="nucleotide sequence ID" value="NZ_JAMSHT010000001.1"/>
</dbReference>
<proteinExistence type="predicted"/>
<dbReference type="PANTHER" id="PTHR38477">
    <property type="entry name" value="HYPOTHETICAL EXPORTED PROTEIN"/>
    <property type="match status" value="1"/>
</dbReference>
<sequence>MAGFGSLMLPAAAHAAATDPKSITPNSRSDVRFRPYAGGDAVDPALVARAREALDRHSSRIANRDRIGIVDYSKRSNLKRFHVLDMNSGQTTSHLVSHGRGSDRNHNGYLDNFSNRVGSLASSSGAYVTANRYTGKYGPSMRLHGLDWSNSNAFQRAIVMHPAWYAEADMVAKHGKLGRSEGCFAFGKRDHWTVMNLLGDGRLIYADKLA</sequence>
<organism evidence="2 3">
    <name type="scientific">Sphingomicrobium sediminis</name>
    <dbReference type="NCBI Taxonomy" id="2950949"/>
    <lineage>
        <taxon>Bacteria</taxon>
        <taxon>Pseudomonadati</taxon>
        <taxon>Pseudomonadota</taxon>
        <taxon>Alphaproteobacteria</taxon>
        <taxon>Sphingomonadales</taxon>
        <taxon>Sphingomonadaceae</taxon>
        <taxon>Sphingomicrobium</taxon>
    </lineage>
</organism>
<keyword evidence="3" id="KW-1185">Reference proteome</keyword>
<gene>
    <name evidence="2" type="ORF">NDO55_10790</name>
</gene>
<evidence type="ECO:0000313" key="3">
    <source>
        <dbReference type="Proteomes" id="UP001155128"/>
    </source>
</evidence>
<dbReference type="AlphaFoldDB" id="A0A9X2EHU6"/>